<dbReference type="InterPro" id="IPR036629">
    <property type="entry name" value="YjbJ_sf"/>
</dbReference>
<dbReference type="Proteomes" id="UP000006230">
    <property type="component" value="Unassembled WGS sequence"/>
</dbReference>
<organism evidence="1 2">
    <name type="scientific">Salipiger bermudensis (strain DSM 26914 / JCM 13377 / KCTC 12554 / HTCC2601)</name>
    <name type="common">Pelagibaca bermudensis</name>
    <dbReference type="NCBI Taxonomy" id="314265"/>
    <lineage>
        <taxon>Bacteria</taxon>
        <taxon>Pseudomonadati</taxon>
        <taxon>Pseudomonadota</taxon>
        <taxon>Alphaproteobacteria</taxon>
        <taxon>Rhodobacterales</taxon>
        <taxon>Roseobacteraceae</taxon>
        <taxon>Salipiger</taxon>
    </lineage>
</organism>
<gene>
    <name evidence="1" type="ORF">R2601_24814</name>
</gene>
<keyword evidence="2" id="KW-1185">Reference proteome</keyword>
<reference evidence="1 2" key="1">
    <citation type="journal article" date="2010" name="J. Bacteriol.">
        <title>Genome sequences of Pelagibaca bermudensis HTCC2601T and Maritimibacter alkaliphilus HTCC2654T, the type strains of two marine Roseobacter genera.</title>
        <authorList>
            <person name="Thrash J.C."/>
            <person name="Cho J.C."/>
            <person name="Ferriera S."/>
            <person name="Johnson J."/>
            <person name="Vergin K.L."/>
            <person name="Giovannoni S.J."/>
        </authorList>
    </citation>
    <scope>NUCLEOTIDE SEQUENCE [LARGE SCALE GENOMIC DNA]</scope>
    <source>
        <strain evidence="2">DSM 26914 / JCM 13377 / KCTC 12554 / HTCC2601</strain>
    </source>
</reference>
<evidence type="ECO:0000313" key="1">
    <source>
        <dbReference type="EMBL" id="EAU45337.1"/>
    </source>
</evidence>
<dbReference type="eggNOG" id="ENOG5033NM5">
    <property type="taxonomic scope" value="Bacteria"/>
</dbReference>
<protein>
    <submittedName>
        <fullName evidence="1">Uncharacterized protein</fullName>
    </submittedName>
</protein>
<sequence length="76" mass="8815">MEWTRITRNWNQAAGRLRQRFPHVDDAALSDAPPQVDEVARHVADRHDLTLHEARREVEDLLFPVRLPEPLQRAAG</sequence>
<name>Q0FMC2_SALBH</name>
<comment type="caution">
    <text evidence="1">The sequence shown here is derived from an EMBL/GenBank/DDBJ whole genome shotgun (WGS) entry which is preliminary data.</text>
</comment>
<dbReference type="HOGENOM" id="CLU_2647975_0_0_5"/>
<proteinExistence type="predicted"/>
<dbReference type="STRING" id="314265.R2601_24814"/>
<accession>Q0FMC2</accession>
<dbReference type="EMBL" id="AATQ01000028">
    <property type="protein sequence ID" value="EAU45337.1"/>
    <property type="molecule type" value="Genomic_DNA"/>
</dbReference>
<dbReference type="AlphaFoldDB" id="Q0FMC2"/>
<evidence type="ECO:0000313" key="2">
    <source>
        <dbReference type="Proteomes" id="UP000006230"/>
    </source>
</evidence>
<dbReference type="Gene3D" id="1.10.1470.10">
    <property type="entry name" value="YjbJ"/>
    <property type="match status" value="1"/>
</dbReference>